<feature type="domain" description="CNNM transmembrane" evidence="13">
    <location>
        <begin position="7"/>
        <end position="207"/>
    </location>
</feature>
<dbReference type="InterPro" id="IPR002550">
    <property type="entry name" value="CNNM"/>
</dbReference>
<keyword evidence="6 10" id="KW-1133">Transmembrane helix</keyword>
<feature type="domain" description="CBS" evidence="12">
    <location>
        <begin position="226"/>
        <end position="289"/>
    </location>
</feature>
<evidence type="ECO:0000259" key="13">
    <source>
        <dbReference type="PROSITE" id="PS51846"/>
    </source>
</evidence>
<keyword evidence="8 10" id="KW-0472">Membrane</keyword>
<evidence type="ECO:0000256" key="3">
    <source>
        <dbReference type="ARBA" id="ARBA00022475"/>
    </source>
</evidence>
<dbReference type="FunFam" id="3.10.580.10:FF:000002">
    <property type="entry name" value="Magnesium/cobalt efflux protein CorC"/>
    <property type="match status" value="1"/>
</dbReference>
<dbReference type="EMBL" id="FNGW01000001">
    <property type="protein sequence ID" value="SDL31110.1"/>
    <property type="molecule type" value="Genomic_DNA"/>
</dbReference>
<dbReference type="Pfam" id="PF01595">
    <property type="entry name" value="CNNM"/>
    <property type="match status" value="1"/>
</dbReference>
<dbReference type="AlphaFoldDB" id="A0A1G9J0V3"/>
<evidence type="ECO:0000256" key="9">
    <source>
        <dbReference type="PROSITE-ProRule" id="PRU00703"/>
    </source>
</evidence>
<dbReference type="GO" id="GO:0005886">
    <property type="term" value="C:plasma membrane"/>
    <property type="evidence" value="ECO:0007669"/>
    <property type="project" value="UniProtKB-SubCell"/>
</dbReference>
<dbReference type="PROSITE" id="PS51371">
    <property type="entry name" value="CBS"/>
    <property type="match status" value="2"/>
</dbReference>
<evidence type="ECO:0000256" key="8">
    <source>
        <dbReference type="ARBA" id="ARBA00023136"/>
    </source>
</evidence>
<evidence type="ECO:0000256" key="11">
    <source>
        <dbReference type="SAM" id="Phobius"/>
    </source>
</evidence>
<keyword evidence="15" id="KW-1185">Reference proteome</keyword>
<dbReference type="InterPro" id="IPR044751">
    <property type="entry name" value="Ion_transp-like_CBS"/>
</dbReference>
<dbReference type="PANTHER" id="PTHR43099:SF2">
    <property type="entry name" value="UPF0053 PROTEIN YRKA"/>
    <property type="match status" value="1"/>
</dbReference>
<dbReference type="Gene3D" id="3.30.465.10">
    <property type="match status" value="1"/>
</dbReference>
<dbReference type="STRING" id="1121325.SAMN04515677_101461"/>
<dbReference type="SMART" id="SM01091">
    <property type="entry name" value="CorC_HlyC"/>
    <property type="match status" value="1"/>
</dbReference>
<dbReference type="Pfam" id="PF03471">
    <property type="entry name" value="CorC_HlyC"/>
    <property type="match status" value="1"/>
</dbReference>
<dbReference type="SUPFAM" id="SSF54631">
    <property type="entry name" value="CBS-domain pair"/>
    <property type="match status" value="1"/>
</dbReference>
<evidence type="ECO:0000256" key="4">
    <source>
        <dbReference type="ARBA" id="ARBA00022692"/>
    </source>
</evidence>
<sequence>MNNLDSDPGTLMSQIILIAILTAINAFFASAEMAIVSVNKPKIKKLSEEGNKKARLLEMLMEEPSNFLSTIQIGITLAGFFSSASAATGISEYLSQMLKPLNIMYSNEISMIIVTLVLSYFTLVFGELVPKRIALKKAEKIALFSVKPIYVVSKIAKPFIKFLSISTSFVLKITKNNDEDIEEKVSEEEIRALISQSQKDGCIENDEIQMIYGVFEFNDKTVREIMTPRSDMFAINLDDDKDDIIEAILNSNYSRIPAYKERVDNIVGILYVKDILLEAKRVGFNNIDLEKILHEPYFILETRRTNELFKILKAKKVHVAILFDEYGGVCGMVTMEDLIEEIMGDIEDEYDEEKSIISQIDENNFIIKGSLTVNEFNHRFNTDIEPGEYDTLNGYLLTRLGKIPDEGVEFNLEDITFIINKVNNRKIEDIKVNIKSKFIANV</sequence>
<feature type="domain" description="CBS" evidence="12">
    <location>
        <begin position="292"/>
        <end position="349"/>
    </location>
</feature>
<dbReference type="InterPro" id="IPR005170">
    <property type="entry name" value="Transptr-assoc_dom"/>
</dbReference>
<evidence type="ECO:0000256" key="5">
    <source>
        <dbReference type="ARBA" id="ARBA00022737"/>
    </source>
</evidence>
<accession>A0A1G9J0V3</accession>
<dbReference type="InterPro" id="IPR051676">
    <property type="entry name" value="UPF0053_domain"/>
</dbReference>
<comment type="similarity">
    <text evidence="2">Belongs to the UPF0053 family.</text>
</comment>
<name>A0A1G9J0V3_9FIRM</name>
<dbReference type="CDD" id="cd04590">
    <property type="entry name" value="CBS_pair_CorC_HlyC_assoc"/>
    <property type="match status" value="1"/>
</dbReference>
<keyword evidence="3" id="KW-1003">Cell membrane</keyword>
<dbReference type="Proteomes" id="UP000199068">
    <property type="component" value="Unassembled WGS sequence"/>
</dbReference>
<reference evidence="14 15" key="1">
    <citation type="submission" date="2016-10" db="EMBL/GenBank/DDBJ databases">
        <authorList>
            <person name="de Groot N.N."/>
        </authorList>
    </citation>
    <scope>NUCLEOTIDE SEQUENCE [LARGE SCALE GENOMIC DNA]</scope>
    <source>
        <strain evidence="14 15">DSM 797</strain>
    </source>
</reference>
<comment type="subcellular location">
    <subcellularLocation>
        <location evidence="1">Cell membrane</location>
        <topology evidence="1">Multi-pass membrane protein</topology>
    </subcellularLocation>
</comment>
<feature type="transmembrane region" description="Helical" evidence="11">
    <location>
        <begin position="109"/>
        <end position="129"/>
    </location>
</feature>
<evidence type="ECO:0000256" key="6">
    <source>
        <dbReference type="ARBA" id="ARBA00022989"/>
    </source>
</evidence>
<organism evidence="14 15">
    <name type="scientific">Romboutsia lituseburensis DSM 797</name>
    <dbReference type="NCBI Taxonomy" id="1121325"/>
    <lineage>
        <taxon>Bacteria</taxon>
        <taxon>Bacillati</taxon>
        <taxon>Bacillota</taxon>
        <taxon>Clostridia</taxon>
        <taxon>Peptostreptococcales</taxon>
        <taxon>Peptostreptococcaceae</taxon>
        <taxon>Romboutsia</taxon>
    </lineage>
</organism>
<dbReference type="GO" id="GO:0050660">
    <property type="term" value="F:flavin adenine dinucleotide binding"/>
    <property type="evidence" value="ECO:0007669"/>
    <property type="project" value="InterPro"/>
</dbReference>
<keyword evidence="4 10" id="KW-0812">Transmembrane</keyword>
<dbReference type="InterPro" id="IPR036318">
    <property type="entry name" value="FAD-bd_PCMH-like_sf"/>
</dbReference>
<dbReference type="InterPro" id="IPR046342">
    <property type="entry name" value="CBS_dom_sf"/>
</dbReference>
<dbReference type="InterPro" id="IPR000644">
    <property type="entry name" value="CBS_dom"/>
</dbReference>
<evidence type="ECO:0000259" key="12">
    <source>
        <dbReference type="PROSITE" id="PS51371"/>
    </source>
</evidence>
<dbReference type="Gene3D" id="3.10.580.10">
    <property type="entry name" value="CBS-domain"/>
    <property type="match status" value="1"/>
</dbReference>
<evidence type="ECO:0000256" key="7">
    <source>
        <dbReference type="ARBA" id="ARBA00023122"/>
    </source>
</evidence>
<evidence type="ECO:0000313" key="15">
    <source>
        <dbReference type="Proteomes" id="UP000199068"/>
    </source>
</evidence>
<dbReference type="PROSITE" id="PS51846">
    <property type="entry name" value="CNNM"/>
    <property type="match status" value="1"/>
</dbReference>
<protein>
    <submittedName>
        <fullName evidence="14">Putative hemolysin</fullName>
    </submittedName>
</protein>
<evidence type="ECO:0000313" key="14">
    <source>
        <dbReference type="EMBL" id="SDL31110.1"/>
    </source>
</evidence>
<gene>
    <name evidence="14" type="ORF">SAMN04515677_101461</name>
</gene>
<dbReference type="PANTHER" id="PTHR43099">
    <property type="entry name" value="UPF0053 PROTEIN YRKA"/>
    <property type="match status" value="1"/>
</dbReference>
<feature type="transmembrane region" description="Helical" evidence="11">
    <location>
        <begin position="12"/>
        <end position="36"/>
    </location>
</feature>
<dbReference type="SUPFAM" id="SSF56176">
    <property type="entry name" value="FAD-binding/transporter-associated domain-like"/>
    <property type="match status" value="1"/>
</dbReference>
<keyword evidence="5" id="KW-0677">Repeat</keyword>
<keyword evidence="7 9" id="KW-0129">CBS domain</keyword>
<dbReference type="InterPro" id="IPR016169">
    <property type="entry name" value="FAD-bd_PCMH_sub2"/>
</dbReference>
<evidence type="ECO:0000256" key="10">
    <source>
        <dbReference type="PROSITE-ProRule" id="PRU01193"/>
    </source>
</evidence>
<evidence type="ECO:0000256" key="2">
    <source>
        <dbReference type="ARBA" id="ARBA00006337"/>
    </source>
</evidence>
<dbReference type="Pfam" id="PF00571">
    <property type="entry name" value="CBS"/>
    <property type="match status" value="2"/>
</dbReference>
<evidence type="ECO:0000256" key="1">
    <source>
        <dbReference type="ARBA" id="ARBA00004651"/>
    </source>
</evidence>
<dbReference type="RefSeq" id="WP_092722446.1">
    <property type="nucleotide sequence ID" value="NZ_FNGW01000001.1"/>
</dbReference>
<proteinExistence type="inferred from homology"/>